<name>A0A1F6UP36_9PROT</name>
<keyword evidence="7" id="KW-0811">Translocation</keyword>
<sequence>MFDFGFSEMVLIALIALIVLGPKRLPEVARSAGQWAGKLRRFVENVKRDIDAEIKDEDLAAFKQMHAELSETR</sequence>
<comment type="subcellular location">
    <subcellularLocation>
        <location evidence="1">Membrane</location>
        <topology evidence="1">Single-pass membrane protein</topology>
    </subcellularLocation>
</comment>
<evidence type="ECO:0000256" key="3">
    <source>
        <dbReference type="ARBA" id="ARBA00022475"/>
    </source>
</evidence>
<dbReference type="GO" id="GO:0016020">
    <property type="term" value="C:membrane"/>
    <property type="evidence" value="ECO:0007669"/>
    <property type="project" value="UniProtKB-SubCell"/>
</dbReference>
<dbReference type="PANTHER" id="PTHR33162:SF1">
    <property type="entry name" value="SEC-INDEPENDENT PROTEIN TRANSLOCASE PROTEIN TATA, CHLOROPLASTIC"/>
    <property type="match status" value="1"/>
</dbReference>
<evidence type="ECO:0000256" key="8">
    <source>
        <dbReference type="ARBA" id="ARBA00023136"/>
    </source>
</evidence>
<dbReference type="PRINTS" id="PR01506">
    <property type="entry name" value="TATBPROTEIN"/>
</dbReference>
<evidence type="ECO:0000313" key="9">
    <source>
        <dbReference type="EMBL" id="OGI59022.1"/>
    </source>
</evidence>
<dbReference type="InterPro" id="IPR018448">
    <property type="entry name" value="TatB"/>
</dbReference>
<dbReference type="AlphaFoldDB" id="A0A1F6UP36"/>
<evidence type="ECO:0000313" key="10">
    <source>
        <dbReference type="Proteomes" id="UP000177950"/>
    </source>
</evidence>
<dbReference type="GO" id="GO:0008320">
    <property type="term" value="F:protein transmembrane transporter activity"/>
    <property type="evidence" value="ECO:0007669"/>
    <property type="project" value="InterPro"/>
</dbReference>
<dbReference type="EMBL" id="MFSV01000022">
    <property type="protein sequence ID" value="OGI59022.1"/>
    <property type="molecule type" value="Genomic_DNA"/>
</dbReference>
<comment type="caution">
    <text evidence="9">The sequence shown here is derived from an EMBL/GenBank/DDBJ whole genome shotgun (WGS) entry which is preliminary data.</text>
</comment>
<evidence type="ECO:0000256" key="7">
    <source>
        <dbReference type="ARBA" id="ARBA00023010"/>
    </source>
</evidence>
<evidence type="ECO:0000256" key="5">
    <source>
        <dbReference type="ARBA" id="ARBA00022927"/>
    </source>
</evidence>
<dbReference type="NCBIfam" id="TIGR01410">
    <property type="entry name" value="tatB"/>
    <property type="match status" value="1"/>
</dbReference>
<dbReference type="PANTHER" id="PTHR33162">
    <property type="entry name" value="SEC-INDEPENDENT PROTEIN TRANSLOCASE PROTEIN TATA, CHLOROPLASTIC"/>
    <property type="match status" value="1"/>
</dbReference>
<keyword evidence="3" id="KW-1003">Cell membrane</keyword>
<dbReference type="InterPro" id="IPR003369">
    <property type="entry name" value="TatA/B/E"/>
</dbReference>
<keyword evidence="5" id="KW-0653">Protein transport</keyword>
<keyword evidence="6" id="KW-1133">Transmembrane helix</keyword>
<organism evidence="9 10">
    <name type="scientific">Candidatus Muproteobacteria bacterium RBG_19FT_COMBO_61_10</name>
    <dbReference type="NCBI Taxonomy" id="1817761"/>
    <lineage>
        <taxon>Bacteria</taxon>
        <taxon>Pseudomonadati</taxon>
        <taxon>Pseudomonadota</taxon>
        <taxon>Candidatus Muproteobacteria</taxon>
    </lineage>
</organism>
<dbReference type="GO" id="GO:0043953">
    <property type="term" value="P:protein transport by the Tat complex"/>
    <property type="evidence" value="ECO:0007669"/>
    <property type="project" value="InterPro"/>
</dbReference>
<dbReference type="Gene3D" id="1.20.5.3310">
    <property type="match status" value="1"/>
</dbReference>
<keyword evidence="4" id="KW-0812">Transmembrane</keyword>
<evidence type="ECO:0000256" key="4">
    <source>
        <dbReference type="ARBA" id="ARBA00022692"/>
    </source>
</evidence>
<reference evidence="9 10" key="1">
    <citation type="journal article" date="2016" name="Nat. Commun.">
        <title>Thousands of microbial genomes shed light on interconnected biogeochemical processes in an aquifer system.</title>
        <authorList>
            <person name="Anantharaman K."/>
            <person name="Brown C.T."/>
            <person name="Hug L.A."/>
            <person name="Sharon I."/>
            <person name="Castelle C.J."/>
            <person name="Probst A.J."/>
            <person name="Thomas B.C."/>
            <person name="Singh A."/>
            <person name="Wilkins M.J."/>
            <person name="Karaoz U."/>
            <person name="Brodie E.L."/>
            <person name="Williams K.H."/>
            <person name="Hubbard S.S."/>
            <person name="Banfield J.F."/>
        </authorList>
    </citation>
    <scope>NUCLEOTIDE SEQUENCE [LARGE SCALE GENOMIC DNA]</scope>
</reference>
<evidence type="ECO:0000256" key="6">
    <source>
        <dbReference type="ARBA" id="ARBA00022989"/>
    </source>
</evidence>
<dbReference type="Proteomes" id="UP000177950">
    <property type="component" value="Unassembled WGS sequence"/>
</dbReference>
<evidence type="ECO:0000256" key="1">
    <source>
        <dbReference type="ARBA" id="ARBA00004167"/>
    </source>
</evidence>
<keyword evidence="2" id="KW-0813">Transport</keyword>
<feature type="non-terminal residue" evidence="9">
    <location>
        <position position="73"/>
    </location>
</feature>
<protein>
    <submittedName>
        <fullName evidence="9">Twin arginine-targeting protein translocase TatB</fullName>
    </submittedName>
</protein>
<keyword evidence="8" id="KW-0472">Membrane</keyword>
<accession>A0A1F6UP36</accession>
<dbReference type="Pfam" id="PF02416">
    <property type="entry name" value="TatA_B_E"/>
    <property type="match status" value="1"/>
</dbReference>
<gene>
    <name evidence="9" type="ORF">A2V58_00810</name>
</gene>
<evidence type="ECO:0000256" key="2">
    <source>
        <dbReference type="ARBA" id="ARBA00022448"/>
    </source>
</evidence>
<proteinExistence type="predicted"/>